<evidence type="ECO:0000256" key="1">
    <source>
        <dbReference type="ARBA" id="ARBA00008532"/>
    </source>
</evidence>
<organism evidence="5 6">
    <name type="scientific">Denitrobaculum tricleocarpae</name>
    <dbReference type="NCBI Taxonomy" id="2591009"/>
    <lineage>
        <taxon>Bacteria</taxon>
        <taxon>Pseudomonadati</taxon>
        <taxon>Pseudomonadota</taxon>
        <taxon>Alphaproteobacteria</taxon>
        <taxon>Rhodospirillales</taxon>
        <taxon>Rhodospirillaceae</taxon>
        <taxon>Denitrobaculum</taxon>
    </lineage>
</organism>
<evidence type="ECO:0000313" key="6">
    <source>
        <dbReference type="Proteomes" id="UP000315252"/>
    </source>
</evidence>
<feature type="binding site" evidence="4">
    <location>
        <position position="68"/>
    </location>
    <ligand>
        <name>substrate</name>
    </ligand>
</feature>
<keyword evidence="2 5" id="KW-0378">Hydrolase</keyword>
<feature type="binding site" evidence="4">
    <location>
        <position position="26"/>
    </location>
    <ligand>
        <name>substrate</name>
    </ligand>
</feature>
<dbReference type="GO" id="GO:0045429">
    <property type="term" value="P:positive regulation of nitric oxide biosynthetic process"/>
    <property type="evidence" value="ECO:0007669"/>
    <property type="project" value="TreeGrafter"/>
</dbReference>
<dbReference type="GO" id="GO:0016597">
    <property type="term" value="F:amino acid binding"/>
    <property type="evidence" value="ECO:0007669"/>
    <property type="project" value="TreeGrafter"/>
</dbReference>
<name>A0A545TQ18_9PROT</name>
<accession>A0A545TQ18</accession>
<dbReference type="PANTHER" id="PTHR12737:SF9">
    <property type="entry name" value="DIMETHYLARGININASE"/>
    <property type="match status" value="1"/>
</dbReference>
<dbReference type="EMBL" id="VHSH01000005">
    <property type="protein sequence ID" value="TQV79316.1"/>
    <property type="molecule type" value="Genomic_DNA"/>
</dbReference>
<dbReference type="SUPFAM" id="SSF55909">
    <property type="entry name" value="Pentein"/>
    <property type="match status" value="1"/>
</dbReference>
<dbReference type="GO" id="GO:0016403">
    <property type="term" value="F:dimethylargininase activity"/>
    <property type="evidence" value="ECO:0007669"/>
    <property type="project" value="TreeGrafter"/>
</dbReference>
<protein>
    <submittedName>
        <fullName evidence="5">Dimethylarginine dimethylaminohydrolase</fullName>
    </submittedName>
</protein>
<dbReference type="GO" id="GO:0000052">
    <property type="term" value="P:citrulline metabolic process"/>
    <property type="evidence" value="ECO:0007669"/>
    <property type="project" value="TreeGrafter"/>
</dbReference>
<feature type="active site" description="Nucleophile" evidence="3">
    <location>
        <position position="256"/>
    </location>
</feature>
<feature type="binding site" evidence="4">
    <location>
        <position position="250"/>
    </location>
    <ligand>
        <name>substrate</name>
    </ligand>
</feature>
<comment type="caution">
    <text evidence="5">The sequence shown here is derived from an EMBL/GenBank/DDBJ whole genome shotgun (WGS) entry which is preliminary data.</text>
</comment>
<proteinExistence type="inferred from homology"/>
<evidence type="ECO:0000256" key="3">
    <source>
        <dbReference type="PIRSR" id="PIRSR633199-1"/>
    </source>
</evidence>
<evidence type="ECO:0000313" key="5">
    <source>
        <dbReference type="EMBL" id="TQV79316.1"/>
    </source>
</evidence>
<feature type="binding site" evidence="4">
    <location>
        <position position="138"/>
    </location>
    <ligand>
        <name>substrate</name>
    </ligand>
</feature>
<dbReference type="Pfam" id="PF02274">
    <property type="entry name" value="ADI"/>
    <property type="match status" value="1"/>
</dbReference>
<dbReference type="OrthoDB" id="9790596at2"/>
<comment type="similarity">
    <text evidence="1">Belongs to the DDAH family.</text>
</comment>
<dbReference type="RefSeq" id="WP_142897540.1">
    <property type="nucleotide sequence ID" value="NZ_ML660056.1"/>
</dbReference>
<dbReference type="AlphaFoldDB" id="A0A545TQ18"/>
<dbReference type="Gene3D" id="3.75.10.10">
    <property type="entry name" value="L-arginine/glycine Amidinotransferase, Chain A"/>
    <property type="match status" value="1"/>
</dbReference>
<dbReference type="InterPro" id="IPR033199">
    <property type="entry name" value="DDAH-like"/>
</dbReference>
<keyword evidence="6" id="KW-1185">Reference proteome</keyword>
<dbReference type="GO" id="GO:0006525">
    <property type="term" value="P:arginine metabolic process"/>
    <property type="evidence" value="ECO:0007669"/>
    <property type="project" value="TreeGrafter"/>
</dbReference>
<evidence type="ECO:0000256" key="4">
    <source>
        <dbReference type="PIRSR" id="PIRSR633199-2"/>
    </source>
</evidence>
<dbReference type="Proteomes" id="UP000315252">
    <property type="component" value="Unassembled WGS sequence"/>
</dbReference>
<dbReference type="PANTHER" id="PTHR12737">
    <property type="entry name" value="DIMETHYLARGININE DIMETHYLAMINOHYDROLASE"/>
    <property type="match status" value="1"/>
</dbReference>
<evidence type="ECO:0000256" key="2">
    <source>
        <dbReference type="ARBA" id="ARBA00022801"/>
    </source>
</evidence>
<feature type="binding site" evidence="4">
    <location>
        <begin position="73"/>
        <end position="74"/>
    </location>
    <ligand>
        <name>substrate</name>
    </ligand>
</feature>
<gene>
    <name evidence="5" type="ORF">FKG95_16850</name>
</gene>
<reference evidence="5 6" key="1">
    <citation type="submission" date="2019-06" db="EMBL/GenBank/DDBJ databases">
        <title>Whole genome sequence for Rhodospirillaceae sp. R148.</title>
        <authorList>
            <person name="Wang G."/>
        </authorList>
    </citation>
    <scope>NUCLEOTIDE SEQUENCE [LARGE SCALE GENOMIC DNA]</scope>
    <source>
        <strain evidence="5 6">R148</strain>
    </source>
</reference>
<feature type="active site" description="Proton donor" evidence="3">
    <location>
        <position position="169"/>
    </location>
</feature>
<feature type="binding site" evidence="4">
    <location>
        <position position="93"/>
    </location>
    <ligand>
        <name>substrate</name>
    </ligand>
</feature>
<sequence length="263" mass="27939">MSRPLRAFDFDSAIARKPGTSVVKGLRAGGQEDPDFEAVSAEHDAYVAALRHAGVEVQVLEPLEAFPDSVFVEDPALVFHEGAILLRPGVGSREGETAAIAPVLRDRFDRVLELGAGYVDGGDVLTTSDRVMIGLSARTDREGAEALISSLAKLGRKGEIVHTPSSVLHFKSDCSLMDDTTILSTQRLAESGVFSGFETLIVPEGEEGAANALRINDTIFLAEGFPGTLALLEGAGYHLATLKTSEIAKIDAGLSCMSLRWLS</sequence>